<organism evidence="2 3">
    <name type="scientific">Aliivibrio fischeri</name>
    <name type="common">Vibrio fischeri</name>
    <dbReference type="NCBI Taxonomy" id="668"/>
    <lineage>
        <taxon>Bacteria</taxon>
        <taxon>Pseudomonadati</taxon>
        <taxon>Pseudomonadota</taxon>
        <taxon>Gammaproteobacteria</taxon>
        <taxon>Vibrionales</taxon>
        <taxon>Vibrionaceae</taxon>
        <taxon>Aliivibrio</taxon>
    </lineage>
</organism>
<keyword evidence="2" id="KW-0449">Lipoprotein</keyword>
<evidence type="ECO:0000256" key="1">
    <source>
        <dbReference type="SAM" id="SignalP"/>
    </source>
</evidence>
<feature type="chain" id="PRO_5021925891" evidence="1">
    <location>
        <begin position="20"/>
        <end position="251"/>
    </location>
</feature>
<evidence type="ECO:0000313" key="2">
    <source>
        <dbReference type="EMBL" id="GEK12274.1"/>
    </source>
</evidence>
<reference evidence="2 3" key="1">
    <citation type="submission" date="2019-07" db="EMBL/GenBank/DDBJ databases">
        <title>Whole genome shotgun sequence of Aliivibrio fischeri NBRC 101058.</title>
        <authorList>
            <person name="Hosoyama A."/>
            <person name="Uohara A."/>
            <person name="Ohji S."/>
            <person name="Ichikawa N."/>
        </authorList>
    </citation>
    <scope>NUCLEOTIDE SEQUENCE [LARGE SCALE GENOMIC DNA]</scope>
    <source>
        <strain evidence="2 3">NBRC 101058</strain>
    </source>
</reference>
<gene>
    <name evidence="2" type="ORF">AFI02nite_03100</name>
</gene>
<comment type="caution">
    <text evidence="2">The sequence shown here is derived from an EMBL/GenBank/DDBJ whole genome shotgun (WGS) entry which is preliminary data.</text>
</comment>
<sequence>MKINPLIILSLLFSYGVNAAGTVKPNSEKLAEDPTRVVTELGITYSDNYDTNNDSWSLTGSVAFDPVRKINIRLNDDQSEWRVGGSWLFDFGIVNFNFGKNEFDNKNTQTNYSVGTFVPLSYFGFEPLGIQIFPTIGYNYNDGEEVCDVNNPTGKCLDNTPTFDDHYMMVPTSNQSGYVGAFALKPLSQKLTLMMATGAAKGTNDYDAWWLFGGVSYKLAKKQTLSTFTYMIDNSYGQEERFGITYKYTFD</sequence>
<dbReference type="AlphaFoldDB" id="A0A510UCH0"/>
<dbReference type="Proteomes" id="UP000321787">
    <property type="component" value="Unassembled WGS sequence"/>
</dbReference>
<protein>
    <submittedName>
        <fullName evidence="2">Lipoprotein</fullName>
    </submittedName>
</protein>
<evidence type="ECO:0000313" key="3">
    <source>
        <dbReference type="Proteomes" id="UP000321787"/>
    </source>
</evidence>
<keyword evidence="1" id="KW-0732">Signal</keyword>
<feature type="signal peptide" evidence="1">
    <location>
        <begin position="1"/>
        <end position="19"/>
    </location>
</feature>
<dbReference type="RefSeq" id="WP_146861039.1">
    <property type="nucleotide sequence ID" value="NZ_BJTZ01000001.1"/>
</dbReference>
<accession>A0A510UCH0</accession>
<name>A0A510UCH0_ALIFS</name>
<proteinExistence type="predicted"/>
<dbReference type="EMBL" id="BJTZ01000001">
    <property type="protein sequence ID" value="GEK12274.1"/>
    <property type="molecule type" value="Genomic_DNA"/>
</dbReference>